<comment type="caution">
    <text evidence="2">The sequence shown here is derived from an EMBL/GenBank/DDBJ whole genome shotgun (WGS) entry which is preliminary data.</text>
</comment>
<evidence type="ECO:0000256" key="1">
    <source>
        <dbReference type="ARBA" id="ARBA00022729"/>
    </source>
</evidence>
<evidence type="ECO:0008006" key="4">
    <source>
        <dbReference type="Google" id="ProtNLM"/>
    </source>
</evidence>
<dbReference type="PANTHER" id="PTHR36571">
    <property type="entry name" value="PROTEIN YGIW"/>
    <property type="match status" value="1"/>
</dbReference>
<dbReference type="InterPro" id="IPR005220">
    <property type="entry name" value="CarO-like"/>
</dbReference>
<name>A0ABQ4PR14_9GAMM</name>
<evidence type="ECO:0000313" key="2">
    <source>
        <dbReference type="EMBL" id="GIU51853.1"/>
    </source>
</evidence>
<dbReference type="Proteomes" id="UP000887104">
    <property type="component" value="Unassembled WGS sequence"/>
</dbReference>
<dbReference type="EMBL" id="BPEY01000135">
    <property type="protein sequence ID" value="GIU51853.1"/>
    <property type="molecule type" value="Genomic_DNA"/>
</dbReference>
<reference evidence="2" key="1">
    <citation type="submission" date="2021-05" db="EMBL/GenBank/DDBJ databases">
        <title>Molecular characterization for Shewanella algae harboring chromosomal blaOXA-55-like strains isolated from clinical and environment sample.</title>
        <authorList>
            <person name="Ohama Y."/>
            <person name="Aoki K."/>
            <person name="Harada S."/>
            <person name="Moriya K."/>
            <person name="Ishii Y."/>
            <person name="Tateda K."/>
        </authorList>
    </citation>
    <scope>NUCLEOTIDE SEQUENCE</scope>
    <source>
        <strain evidence="2">JCM 11563</strain>
    </source>
</reference>
<dbReference type="SUPFAM" id="SSF101756">
    <property type="entry name" value="Hypothetical protein YgiW"/>
    <property type="match status" value="1"/>
</dbReference>
<keyword evidence="1" id="KW-0732">Signal</keyword>
<accession>A0ABQ4PR14</accession>
<organism evidence="2 3">
    <name type="scientific">Shewanella sairae</name>
    <dbReference type="NCBI Taxonomy" id="190310"/>
    <lineage>
        <taxon>Bacteria</taxon>
        <taxon>Pseudomonadati</taxon>
        <taxon>Pseudomonadota</taxon>
        <taxon>Gammaproteobacteria</taxon>
        <taxon>Alteromonadales</taxon>
        <taxon>Shewanellaceae</taxon>
        <taxon>Shewanella</taxon>
    </lineage>
</organism>
<dbReference type="NCBIfam" id="NF033674">
    <property type="entry name" value="stress_OB_fold"/>
    <property type="match status" value="1"/>
</dbReference>
<dbReference type="Pfam" id="PF04076">
    <property type="entry name" value="BOF"/>
    <property type="match status" value="1"/>
</dbReference>
<dbReference type="InterPro" id="IPR036700">
    <property type="entry name" value="BOBF_sf"/>
</dbReference>
<protein>
    <recommendedName>
        <fullName evidence="4">Bacterial OB-fold domain-containing protein</fullName>
    </recommendedName>
</protein>
<keyword evidence="3" id="KW-1185">Reference proteome</keyword>
<dbReference type="Gene3D" id="2.40.50.200">
    <property type="entry name" value="Bacterial OB-fold"/>
    <property type="match status" value="1"/>
</dbReference>
<evidence type="ECO:0000313" key="3">
    <source>
        <dbReference type="Proteomes" id="UP000887104"/>
    </source>
</evidence>
<proteinExistence type="predicted"/>
<sequence>MINGGVLNFKVLHKCKVAERSLYNCTDIILAYIHEHSRILKMTIIKSALSALPVMLLSASVLASTPQGFNGPAVQQGFNGPFQGIHSVATALNANDDTPVVLTGNISATIGGEMYQFVDQTGSITVEIDNDKWFGLSINPDTRITIYGEVDKDFAQTATIDVKRVQLAN</sequence>
<dbReference type="PANTHER" id="PTHR36571:SF1">
    <property type="entry name" value="PROTEIN YGIW"/>
    <property type="match status" value="1"/>
</dbReference>
<gene>
    <name evidence="2" type="ORF">TUM4438_42900</name>
</gene>